<feature type="signal peptide" evidence="1">
    <location>
        <begin position="1"/>
        <end position="25"/>
    </location>
</feature>
<proteinExistence type="predicted"/>
<gene>
    <name evidence="2" type="ORF">CH367_09735</name>
</gene>
<evidence type="ECO:0000256" key="1">
    <source>
        <dbReference type="SAM" id="SignalP"/>
    </source>
</evidence>
<dbReference type="RefSeq" id="WP_100762300.1">
    <property type="nucleotide sequence ID" value="NZ_NPDS01000003.1"/>
</dbReference>
<keyword evidence="3" id="KW-1185">Reference proteome</keyword>
<name>A0ABX4NLR3_9LEPT</name>
<evidence type="ECO:0000313" key="3">
    <source>
        <dbReference type="Proteomes" id="UP000231879"/>
    </source>
</evidence>
<evidence type="ECO:0008006" key="4">
    <source>
        <dbReference type="Google" id="ProtNLM"/>
    </source>
</evidence>
<comment type="caution">
    <text evidence="2">The sequence shown here is derived from an EMBL/GenBank/DDBJ whole genome shotgun (WGS) entry which is preliminary data.</text>
</comment>
<accession>A0ABX4NLR3</accession>
<feature type="chain" id="PRO_5046483455" description="DUF1579 domain-containing protein" evidence="1">
    <location>
        <begin position="26"/>
        <end position="172"/>
    </location>
</feature>
<organism evidence="2 3">
    <name type="scientific">Leptospira barantonii</name>
    <dbReference type="NCBI Taxonomy" id="2023184"/>
    <lineage>
        <taxon>Bacteria</taxon>
        <taxon>Pseudomonadati</taxon>
        <taxon>Spirochaetota</taxon>
        <taxon>Spirochaetia</taxon>
        <taxon>Leptospirales</taxon>
        <taxon>Leptospiraceae</taxon>
        <taxon>Leptospira</taxon>
    </lineage>
</organism>
<sequence length="172" mass="20711">MKNLSKSIFALINLMVISLYSSVSAHGNEGKTFEELLKEKKILDSVPQELRGIWRGKMIFQPRGDKQERDDTIDMCQYPIKFLIKERWKSSDKWEIYYDFHAIKSYRWLTVRGRSFFDIDFEPFKNGRGTAYNYHLSYYPKLEILTEENYADNNELRWKIEYKRLPCPNKKQ</sequence>
<protein>
    <recommendedName>
        <fullName evidence="4">DUF1579 domain-containing protein</fullName>
    </recommendedName>
</protein>
<reference evidence="2 3" key="1">
    <citation type="submission" date="2017-07" db="EMBL/GenBank/DDBJ databases">
        <title>Leptospira spp. isolated from tropical soils.</title>
        <authorList>
            <person name="Thibeaux R."/>
            <person name="Iraola G."/>
            <person name="Ferres I."/>
            <person name="Bierque E."/>
            <person name="Girault D."/>
            <person name="Soupe-Gilbert M.-E."/>
            <person name="Picardeau M."/>
            <person name="Goarant C."/>
        </authorList>
    </citation>
    <scope>NUCLEOTIDE SEQUENCE [LARGE SCALE GENOMIC DNA]</scope>
    <source>
        <strain evidence="2 3">FH4-C-A1</strain>
    </source>
</reference>
<dbReference type="Proteomes" id="UP000231879">
    <property type="component" value="Unassembled WGS sequence"/>
</dbReference>
<evidence type="ECO:0000313" key="2">
    <source>
        <dbReference type="EMBL" id="PJZ57607.1"/>
    </source>
</evidence>
<dbReference type="EMBL" id="NPDS01000003">
    <property type="protein sequence ID" value="PJZ57607.1"/>
    <property type="molecule type" value="Genomic_DNA"/>
</dbReference>
<keyword evidence="1" id="KW-0732">Signal</keyword>